<dbReference type="HOGENOM" id="CLU_058076_0_0_1"/>
<name>A0A0C9YDG1_9AGAM</name>
<organism evidence="1 2">
    <name type="scientific">Pisolithus microcarpus 441</name>
    <dbReference type="NCBI Taxonomy" id="765257"/>
    <lineage>
        <taxon>Eukaryota</taxon>
        <taxon>Fungi</taxon>
        <taxon>Dikarya</taxon>
        <taxon>Basidiomycota</taxon>
        <taxon>Agaricomycotina</taxon>
        <taxon>Agaricomycetes</taxon>
        <taxon>Agaricomycetidae</taxon>
        <taxon>Boletales</taxon>
        <taxon>Sclerodermatineae</taxon>
        <taxon>Pisolithaceae</taxon>
        <taxon>Pisolithus</taxon>
    </lineage>
</organism>
<dbReference type="EMBL" id="KN834152">
    <property type="protein sequence ID" value="KIK11834.1"/>
    <property type="molecule type" value="Genomic_DNA"/>
</dbReference>
<accession>A0A0C9YDG1</accession>
<dbReference type="AlphaFoldDB" id="A0A0C9YDG1"/>
<evidence type="ECO:0000313" key="1">
    <source>
        <dbReference type="EMBL" id="KIK11834.1"/>
    </source>
</evidence>
<keyword evidence="2" id="KW-1185">Reference proteome</keyword>
<reference evidence="1 2" key="1">
    <citation type="submission" date="2014-04" db="EMBL/GenBank/DDBJ databases">
        <authorList>
            <consortium name="DOE Joint Genome Institute"/>
            <person name="Kuo A."/>
            <person name="Kohler A."/>
            <person name="Costa M.D."/>
            <person name="Nagy L.G."/>
            <person name="Floudas D."/>
            <person name="Copeland A."/>
            <person name="Barry K.W."/>
            <person name="Cichocki N."/>
            <person name="Veneault-Fourrey C."/>
            <person name="LaButti K."/>
            <person name="Lindquist E.A."/>
            <person name="Lipzen A."/>
            <person name="Lundell T."/>
            <person name="Morin E."/>
            <person name="Murat C."/>
            <person name="Sun H."/>
            <person name="Tunlid A."/>
            <person name="Henrissat B."/>
            <person name="Grigoriev I.V."/>
            <person name="Hibbett D.S."/>
            <person name="Martin F."/>
            <person name="Nordberg H.P."/>
            <person name="Cantor M.N."/>
            <person name="Hua S.X."/>
        </authorList>
    </citation>
    <scope>NUCLEOTIDE SEQUENCE [LARGE SCALE GENOMIC DNA]</scope>
    <source>
        <strain evidence="1 2">441</strain>
    </source>
</reference>
<gene>
    <name evidence="1" type="ORF">PISMIDRAFT_121989</name>
</gene>
<dbReference type="Proteomes" id="UP000054018">
    <property type="component" value="Unassembled WGS sequence"/>
</dbReference>
<evidence type="ECO:0000313" key="2">
    <source>
        <dbReference type="Proteomes" id="UP000054018"/>
    </source>
</evidence>
<dbReference type="Gene3D" id="3.30.420.10">
    <property type="entry name" value="Ribonuclease H-like superfamily/Ribonuclease H"/>
    <property type="match status" value="1"/>
</dbReference>
<dbReference type="GO" id="GO:0003676">
    <property type="term" value="F:nucleic acid binding"/>
    <property type="evidence" value="ECO:0007669"/>
    <property type="project" value="InterPro"/>
</dbReference>
<dbReference type="OrthoDB" id="2671406at2759"/>
<proteinExistence type="predicted"/>
<dbReference type="InterPro" id="IPR036397">
    <property type="entry name" value="RNaseH_sf"/>
</dbReference>
<sequence length="181" mass="20960">MLKHLCAPDVGEDNGDEGSWENLPKMWTNHLEDAMWALNNRVLPALKHTPKELLLGLVINTKCTRPEDSMAAFDVVQASAHMAYAAQQWLDGYDEAVRHASKWKRAFDQRILSKQLGEVIFEKGQLVQIYRSDTDYTFKTDQKLIPKWLVPHRVTKWLWNAYKLEMLQGMKLTGEFSVRCL</sequence>
<protein>
    <submittedName>
        <fullName evidence="1">Uncharacterized protein</fullName>
    </submittedName>
</protein>
<reference evidence="2" key="2">
    <citation type="submission" date="2015-01" db="EMBL/GenBank/DDBJ databases">
        <title>Evolutionary Origins and Diversification of the Mycorrhizal Mutualists.</title>
        <authorList>
            <consortium name="DOE Joint Genome Institute"/>
            <consortium name="Mycorrhizal Genomics Consortium"/>
            <person name="Kohler A."/>
            <person name="Kuo A."/>
            <person name="Nagy L.G."/>
            <person name="Floudas D."/>
            <person name="Copeland A."/>
            <person name="Barry K.W."/>
            <person name="Cichocki N."/>
            <person name="Veneault-Fourrey C."/>
            <person name="LaButti K."/>
            <person name="Lindquist E.A."/>
            <person name="Lipzen A."/>
            <person name="Lundell T."/>
            <person name="Morin E."/>
            <person name="Murat C."/>
            <person name="Riley R."/>
            <person name="Ohm R."/>
            <person name="Sun H."/>
            <person name="Tunlid A."/>
            <person name="Henrissat B."/>
            <person name="Grigoriev I.V."/>
            <person name="Hibbett D.S."/>
            <person name="Martin F."/>
        </authorList>
    </citation>
    <scope>NUCLEOTIDE SEQUENCE [LARGE SCALE GENOMIC DNA]</scope>
    <source>
        <strain evidence="2">441</strain>
    </source>
</reference>